<gene>
    <name evidence="1" type="ORF">BCR33DRAFT_742710</name>
</gene>
<evidence type="ECO:0000313" key="2">
    <source>
        <dbReference type="Proteomes" id="UP000193642"/>
    </source>
</evidence>
<dbReference type="Proteomes" id="UP000193642">
    <property type="component" value="Unassembled WGS sequence"/>
</dbReference>
<organism evidence="1 2">
    <name type="scientific">Rhizoclosmatium globosum</name>
    <dbReference type="NCBI Taxonomy" id="329046"/>
    <lineage>
        <taxon>Eukaryota</taxon>
        <taxon>Fungi</taxon>
        <taxon>Fungi incertae sedis</taxon>
        <taxon>Chytridiomycota</taxon>
        <taxon>Chytridiomycota incertae sedis</taxon>
        <taxon>Chytridiomycetes</taxon>
        <taxon>Chytridiales</taxon>
        <taxon>Chytriomycetaceae</taxon>
        <taxon>Rhizoclosmatium</taxon>
    </lineage>
</organism>
<sequence>MSNLTFIGSTYERYIQAWPDCNGFEYPISVDPTPDQLTCLAFSLPSNFSSPSVDSIANGPLASYMSFTNTSAAYGGSDLISRLTTVYNRTIRVMFTVGLTYNKDENVAAQPHFVEGVYSQFMLNAANSKVSSPNFLNENGVKVRRGGPGTAVCWISWISTTTQAKGQYVLAYKNPVCGSKAPKIVDSSVETLENFAISYFFEQPQFYHGIENTSVFAAAYNIDISAVTYVSISDSKFDVIVTSDSGAQSDENSCVYKYRLADRDVIVRNMTLISYDFGSLPVSNLTTPADGCITAFNAVNHLSEFVFTNSSVVCGNVTDYNGRFQRYFSVPVSVIFRYLDIADGIFHISISTFKPDARRDGSSASFVFFDKNFIQTTTTSETYTFSSASTTLTSIFTSTYVKASVLSTTATSTASSATAFIPTTTTSTITPTSTAVSTLSSSSESTVKASFGVQSSGSSVKLPTVATTTAAVPTRYVIQTGYAVPTAYGGSTDYDAPVDSNIYKGASSEKVGIIFSSFLALALAF</sequence>
<comment type="caution">
    <text evidence="1">The sequence shown here is derived from an EMBL/GenBank/DDBJ whole genome shotgun (WGS) entry which is preliminary data.</text>
</comment>
<accession>A0A1Y2BNW4</accession>
<proteinExistence type="predicted"/>
<keyword evidence="2" id="KW-1185">Reference proteome</keyword>
<evidence type="ECO:0000313" key="1">
    <source>
        <dbReference type="EMBL" id="ORY36440.1"/>
    </source>
</evidence>
<protein>
    <submittedName>
        <fullName evidence="1">Uncharacterized protein</fullName>
    </submittedName>
</protein>
<dbReference type="OrthoDB" id="10410325at2759"/>
<reference evidence="1 2" key="1">
    <citation type="submission" date="2016-07" db="EMBL/GenBank/DDBJ databases">
        <title>Pervasive Adenine N6-methylation of Active Genes in Fungi.</title>
        <authorList>
            <consortium name="DOE Joint Genome Institute"/>
            <person name="Mondo S.J."/>
            <person name="Dannebaum R.O."/>
            <person name="Kuo R.C."/>
            <person name="Labutti K."/>
            <person name="Haridas S."/>
            <person name="Kuo A."/>
            <person name="Salamov A."/>
            <person name="Ahrendt S.R."/>
            <person name="Lipzen A."/>
            <person name="Sullivan W."/>
            <person name="Andreopoulos W.B."/>
            <person name="Clum A."/>
            <person name="Lindquist E."/>
            <person name="Daum C."/>
            <person name="Ramamoorthy G.K."/>
            <person name="Gryganskyi A."/>
            <person name="Culley D."/>
            <person name="Magnuson J.K."/>
            <person name="James T.Y."/>
            <person name="O'Malley M.A."/>
            <person name="Stajich J.E."/>
            <person name="Spatafora J.W."/>
            <person name="Visel A."/>
            <person name="Grigoriev I.V."/>
        </authorList>
    </citation>
    <scope>NUCLEOTIDE SEQUENCE [LARGE SCALE GENOMIC DNA]</scope>
    <source>
        <strain evidence="1 2">JEL800</strain>
    </source>
</reference>
<name>A0A1Y2BNW4_9FUNG</name>
<dbReference type="EMBL" id="MCGO01000055">
    <property type="protein sequence ID" value="ORY36440.1"/>
    <property type="molecule type" value="Genomic_DNA"/>
</dbReference>
<dbReference type="AlphaFoldDB" id="A0A1Y2BNW4"/>